<dbReference type="GO" id="GO:0046872">
    <property type="term" value="F:metal ion binding"/>
    <property type="evidence" value="ECO:0007669"/>
    <property type="project" value="UniProtKB-KW"/>
</dbReference>
<dbReference type="PANTHER" id="PTHR20941:SF1">
    <property type="entry name" value="FOLIC ACID SYNTHESIS PROTEIN FOL1"/>
    <property type="match status" value="1"/>
</dbReference>
<dbReference type="AlphaFoldDB" id="A0A1I3Z9G4"/>
<dbReference type="Pfam" id="PF00809">
    <property type="entry name" value="Pterin_bind"/>
    <property type="match status" value="1"/>
</dbReference>
<keyword evidence="7" id="KW-0460">Magnesium</keyword>
<dbReference type="Proteomes" id="UP000199473">
    <property type="component" value="Unassembled WGS sequence"/>
</dbReference>
<name>A0A1I3Z9G4_9PROT</name>
<dbReference type="EMBL" id="FOSQ01000002">
    <property type="protein sequence ID" value="SFK40687.1"/>
    <property type="molecule type" value="Genomic_DNA"/>
</dbReference>
<keyword evidence="5" id="KW-0808">Transferase</keyword>
<dbReference type="InterPro" id="IPR006390">
    <property type="entry name" value="DHP_synth_dom"/>
</dbReference>
<dbReference type="RefSeq" id="WP_092958301.1">
    <property type="nucleotide sequence ID" value="NZ_FOSQ01000002.1"/>
</dbReference>
<dbReference type="OrthoDB" id="9811744at2"/>
<dbReference type="PROSITE" id="PS50972">
    <property type="entry name" value="PTERIN_BINDING"/>
    <property type="match status" value="1"/>
</dbReference>
<evidence type="ECO:0000256" key="6">
    <source>
        <dbReference type="ARBA" id="ARBA00022723"/>
    </source>
</evidence>
<comment type="pathway">
    <text evidence="3">Cofactor biosynthesis; tetrahydrofolate biosynthesis; 7,8-dihydrofolate from 2-amino-4-hydroxy-6-hydroxymethyl-7,8-dihydropteridine diphosphate and 4-aminobenzoate: step 1/2.</text>
</comment>
<keyword evidence="11" id="KW-1185">Reference proteome</keyword>
<dbReference type="CDD" id="cd00739">
    <property type="entry name" value="DHPS"/>
    <property type="match status" value="1"/>
</dbReference>
<keyword evidence="8" id="KW-0289">Folate biosynthesis</keyword>
<evidence type="ECO:0000256" key="2">
    <source>
        <dbReference type="ARBA" id="ARBA00001946"/>
    </source>
</evidence>
<evidence type="ECO:0000256" key="3">
    <source>
        <dbReference type="ARBA" id="ARBA00004763"/>
    </source>
</evidence>
<evidence type="ECO:0000256" key="5">
    <source>
        <dbReference type="ARBA" id="ARBA00022679"/>
    </source>
</evidence>
<organism evidence="10 11">
    <name type="scientific">Falsiroseomonas stagni DSM 19981</name>
    <dbReference type="NCBI Taxonomy" id="1123062"/>
    <lineage>
        <taxon>Bacteria</taxon>
        <taxon>Pseudomonadati</taxon>
        <taxon>Pseudomonadota</taxon>
        <taxon>Alphaproteobacteria</taxon>
        <taxon>Acetobacterales</taxon>
        <taxon>Roseomonadaceae</taxon>
        <taxon>Falsiroseomonas</taxon>
    </lineage>
</organism>
<dbReference type="PROSITE" id="PS00793">
    <property type="entry name" value="DHPS_2"/>
    <property type="match status" value="1"/>
</dbReference>
<feature type="domain" description="Pterin-binding" evidence="9">
    <location>
        <begin position="86"/>
        <end position="339"/>
    </location>
</feature>
<dbReference type="PROSITE" id="PS00792">
    <property type="entry name" value="DHPS_1"/>
    <property type="match status" value="1"/>
</dbReference>
<dbReference type="GO" id="GO:0046654">
    <property type="term" value="P:tetrahydrofolate biosynthetic process"/>
    <property type="evidence" value="ECO:0007669"/>
    <property type="project" value="TreeGrafter"/>
</dbReference>
<dbReference type="EC" id="2.5.1.15" evidence="4"/>
<comment type="cofactor">
    <cofactor evidence="2">
        <name>Mg(2+)</name>
        <dbReference type="ChEBI" id="CHEBI:18420"/>
    </cofactor>
</comment>
<evidence type="ECO:0000313" key="11">
    <source>
        <dbReference type="Proteomes" id="UP000199473"/>
    </source>
</evidence>
<dbReference type="Gene3D" id="3.20.20.20">
    <property type="entry name" value="Dihydropteroate synthase-like"/>
    <property type="match status" value="1"/>
</dbReference>
<gene>
    <name evidence="10" type="ORF">SAMN02745775_102314</name>
</gene>
<dbReference type="InterPro" id="IPR000489">
    <property type="entry name" value="Pterin-binding_dom"/>
</dbReference>
<protein>
    <recommendedName>
        <fullName evidence="4">dihydropteroate synthase</fullName>
        <ecNumber evidence="4">2.5.1.15</ecNumber>
    </recommendedName>
</protein>
<dbReference type="GO" id="GO:0005829">
    <property type="term" value="C:cytosol"/>
    <property type="evidence" value="ECO:0007669"/>
    <property type="project" value="TreeGrafter"/>
</dbReference>
<reference evidence="11" key="1">
    <citation type="submission" date="2016-10" db="EMBL/GenBank/DDBJ databases">
        <authorList>
            <person name="Varghese N."/>
            <person name="Submissions S."/>
        </authorList>
    </citation>
    <scope>NUCLEOTIDE SEQUENCE [LARGE SCALE GENOMIC DNA]</scope>
    <source>
        <strain evidence="11">DSM 19981</strain>
    </source>
</reference>
<comment type="catalytic activity">
    <reaction evidence="1">
        <text>(7,8-dihydropterin-6-yl)methyl diphosphate + 4-aminobenzoate = 7,8-dihydropteroate + diphosphate</text>
        <dbReference type="Rhea" id="RHEA:19949"/>
        <dbReference type="ChEBI" id="CHEBI:17836"/>
        <dbReference type="ChEBI" id="CHEBI:17839"/>
        <dbReference type="ChEBI" id="CHEBI:33019"/>
        <dbReference type="ChEBI" id="CHEBI:72950"/>
        <dbReference type="EC" id="2.5.1.15"/>
    </reaction>
</comment>
<evidence type="ECO:0000259" key="9">
    <source>
        <dbReference type="PROSITE" id="PS50972"/>
    </source>
</evidence>
<evidence type="ECO:0000256" key="4">
    <source>
        <dbReference type="ARBA" id="ARBA00012458"/>
    </source>
</evidence>
<accession>A0A1I3Z9G4</accession>
<keyword evidence="6" id="KW-0479">Metal-binding</keyword>
<dbReference type="GO" id="GO:0046656">
    <property type="term" value="P:folic acid biosynthetic process"/>
    <property type="evidence" value="ECO:0007669"/>
    <property type="project" value="UniProtKB-KW"/>
</dbReference>
<dbReference type="GO" id="GO:0004156">
    <property type="term" value="F:dihydropteroate synthase activity"/>
    <property type="evidence" value="ECO:0007669"/>
    <property type="project" value="UniProtKB-EC"/>
</dbReference>
<sequence>MTEYWVEPLGLLHGRAAAIAVAADLALPLAGGPGAFTMVRLLGEGAPEGALALADVPDGWQDRVLALTRAPSAFAGLELPHEGGRPLVMGILNITPDSFSDGGHFADHANAVDAGHMLLEAGADLLDIGGESTRPGAQPVAPEEECRRILPVIRELAKAATISVDTRNAATMLAALEAGAEIVNDVTALRHDPAAARVLSRSEASVILMHMLGDDPRTMQQDPRYGDVALEVAQFLADRVAAVERMGIPRGRLAIDPGIGFGKRLPHNLALMERLPLLAGIGCPIVFGASRKRFIGELSGVEAPVDRVAGSVAAALHAASHGAAIIRVHDVAETVQALAVWNAVSAGGVEDEDA</sequence>
<evidence type="ECO:0000313" key="10">
    <source>
        <dbReference type="EMBL" id="SFK40687.1"/>
    </source>
</evidence>
<dbReference type="InterPro" id="IPR045031">
    <property type="entry name" value="DHP_synth-like"/>
</dbReference>
<dbReference type="InterPro" id="IPR011005">
    <property type="entry name" value="Dihydropteroate_synth-like_sf"/>
</dbReference>
<dbReference type="PANTHER" id="PTHR20941">
    <property type="entry name" value="FOLATE SYNTHESIS PROTEINS"/>
    <property type="match status" value="1"/>
</dbReference>
<proteinExistence type="predicted"/>
<evidence type="ECO:0000256" key="7">
    <source>
        <dbReference type="ARBA" id="ARBA00022842"/>
    </source>
</evidence>
<evidence type="ECO:0000256" key="1">
    <source>
        <dbReference type="ARBA" id="ARBA00000012"/>
    </source>
</evidence>
<dbReference type="STRING" id="1123062.SAMN02745775_102314"/>
<evidence type="ECO:0000256" key="8">
    <source>
        <dbReference type="ARBA" id="ARBA00022909"/>
    </source>
</evidence>
<dbReference type="SUPFAM" id="SSF51717">
    <property type="entry name" value="Dihydropteroate synthetase-like"/>
    <property type="match status" value="1"/>
</dbReference>
<dbReference type="NCBIfam" id="TIGR01496">
    <property type="entry name" value="DHPS"/>
    <property type="match status" value="1"/>
</dbReference>